<comment type="caution">
    <text evidence="2">The sequence shown here is derived from an EMBL/GenBank/DDBJ whole genome shotgun (WGS) entry which is preliminary data.</text>
</comment>
<dbReference type="Proteomes" id="UP000310314">
    <property type="component" value="Unassembled WGS sequence"/>
</dbReference>
<dbReference type="EMBL" id="VATY01000006">
    <property type="protein sequence ID" value="TMM52206.1"/>
    <property type="molecule type" value="Genomic_DNA"/>
</dbReference>
<feature type="domain" description="YdhG-like" evidence="1">
    <location>
        <begin position="43"/>
        <end position="139"/>
    </location>
</feature>
<evidence type="ECO:0000313" key="2">
    <source>
        <dbReference type="EMBL" id="TMM52206.1"/>
    </source>
</evidence>
<name>A0A5S3PE22_9FLAO</name>
<keyword evidence="3" id="KW-1185">Reference proteome</keyword>
<protein>
    <submittedName>
        <fullName evidence="2">DUF1801 domain-containing protein</fullName>
    </submittedName>
</protein>
<dbReference type="AlphaFoldDB" id="A0A5S3PE22"/>
<reference evidence="2 3" key="1">
    <citation type="submission" date="2019-05" db="EMBL/GenBank/DDBJ databases">
        <authorList>
            <person name="Zhang J.-Y."/>
            <person name="Feg X."/>
            <person name="Du Z.-J."/>
        </authorList>
    </citation>
    <scope>NUCLEOTIDE SEQUENCE [LARGE SCALE GENOMIC DNA]</scope>
    <source>
        <strain evidence="2 3">RZ26</strain>
    </source>
</reference>
<evidence type="ECO:0000259" key="1">
    <source>
        <dbReference type="Pfam" id="PF08818"/>
    </source>
</evidence>
<accession>A0A5S3PE22</accession>
<sequence length="173" mass="20029">MVIMSYRKSLQIQLFTKSYPMKANPQLTKFLSPYEKSIQGLVFELRRFILNTVSTTNELIWDNYNAVAIAYSKSEKLKDAFCHISVYAKHVNFGFNRGAELSKRDLKLEGKGKLIRHFKVESMDTFPKEEIKKMIYEAVGISENLNDELRVQSGKPKSIIMSISEKKIRPKNN</sequence>
<evidence type="ECO:0000313" key="3">
    <source>
        <dbReference type="Proteomes" id="UP000310314"/>
    </source>
</evidence>
<organism evidence="2 3">
    <name type="scientific">Maribacter algarum</name>
    <name type="common">ex Zhang et al. 2020</name>
    <dbReference type="NCBI Taxonomy" id="2578118"/>
    <lineage>
        <taxon>Bacteria</taxon>
        <taxon>Pseudomonadati</taxon>
        <taxon>Bacteroidota</taxon>
        <taxon>Flavobacteriia</taxon>
        <taxon>Flavobacteriales</taxon>
        <taxon>Flavobacteriaceae</taxon>
        <taxon>Maribacter</taxon>
    </lineage>
</organism>
<gene>
    <name evidence="2" type="ORF">FEE95_21200</name>
</gene>
<dbReference type="SUPFAM" id="SSF159888">
    <property type="entry name" value="YdhG-like"/>
    <property type="match status" value="1"/>
</dbReference>
<proteinExistence type="predicted"/>
<dbReference type="OrthoDB" id="1121167at2"/>
<dbReference type="InterPro" id="IPR014922">
    <property type="entry name" value="YdhG-like"/>
</dbReference>
<dbReference type="Pfam" id="PF08818">
    <property type="entry name" value="DUF1801"/>
    <property type="match status" value="1"/>
</dbReference>